<comment type="similarity">
    <text evidence="1 10">Belongs to the protein prenyltransferase subunit alpha family.</text>
</comment>
<organism evidence="12 13">
    <name type="scientific">Cimex lectularius</name>
    <name type="common">Bed bug</name>
    <name type="synonym">Acanthia lectularia</name>
    <dbReference type="NCBI Taxonomy" id="79782"/>
    <lineage>
        <taxon>Eukaryota</taxon>
        <taxon>Metazoa</taxon>
        <taxon>Ecdysozoa</taxon>
        <taxon>Arthropoda</taxon>
        <taxon>Hexapoda</taxon>
        <taxon>Insecta</taxon>
        <taxon>Pterygota</taxon>
        <taxon>Neoptera</taxon>
        <taxon>Paraneoptera</taxon>
        <taxon>Hemiptera</taxon>
        <taxon>Heteroptera</taxon>
        <taxon>Panheteroptera</taxon>
        <taxon>Cimicomorpha</taxon>
        <taxon>Cimicidae</taxon>
        <taxon>Cimex</taxon>
    </lineage>
</organism>
<dbReference type="Proteomes" id="UP000494040">
    <property type="component" value="Unassembled WGS sequence"/>
</dbReference>
<keyword evidence="6 10" id="KW-0808">Transferase</keyword>
<dbReference type="GeneID" id="106665884"/>
<evidence type="ECO:0000256" key="8">
    <source>
        <dbReference type="ARBA" id="ARBA00031267"/>
    </source>
</evidence>
<dbReference type="PROSITE" id="PS51147">
    <property type="entry name" value="PFTA"/>
    <property type="match status" value="5"/>
</dbReference>
<comment type="catalytic activity">
    <reaction evidence="9 10">
        <text>geranylgeranyl diphosphate + L-cysteinyl-[protein] = S-geranylgeranyl-L-cysteinyl-[protein] + diphosphate</text>
        <dbReference type="Rhea" id="RHEA:21240"/>
        <dbReference type="Rhea" id="RHEA-COMP:10131"/>
        <dbReference type="Rhea" id="RHEA-COMP:11537"/>
        <dbReference type="ChEBI" id="CHEBI:29950"/>
        <dbReference type="ChEBI" id="CHEBI:33019"/>
        <dbReference type="ChEBI" id="CHEBI:57533"/>
        <dbReference type="ChEBI" id="CHEBI:86021"/>
        <dbReference type="EC" id="2.5.1.60"/>
    </reaction>
</comment>
<dbReference type="CTD" id="5875"/>
<dbReference type="SUPFAM" id="SSF48439">
    <property type="entry name" value="Protein prenylyltransferase"/>
    <property type="match status" value="1"/>
</dbReference>
<evidence type="ECO:0000256" key="4">
    <source>
        <dbReference type="ARBA" id="ARBA00022602"/>
    </source>
</evidence>
<dbReference type="Pfam" id="PF01239">
    <property type="entry name" value="PPTA"/>
    <property type="match status" value="5"/>
</dbReference>
<dbReference type="GO" id="GO:0005968">
    <property type="term" value="C:Rab-protein geranylgeranyltransferase complex"/>
    <property type="evidence" value="ECO:0007669"/>
    <property type="project" value="TreeGrafter"/>
</dbReference>
<dbReference type="AlphaFoldDB" id="A0A8I6RNF6"/>
<dbReference type="SUPFAM" id="SSF52058">
    <property type="entry name" value="L domain-like"/>
    <property type="match status" value="1"/>
</dbReference>
<keyword evidence="13" id="KW-1185">Reference proteome</keyword>
<feature type="region of interest" description="Disordered" evidence="11">
    <location>
        <begin position="1"/>
        <end position="27"/>
    </location>
</feature>
<dbReference type="OrthoDB" id="1658at2759"/>
<comment type="function">
    <text evidence="10">Catalyzes the transfer of a geranyl-geranyl moiety from geranyl-geranyl pyrophosphate to cysteines occuring in specific C-terminal amino acid sequences.</text>
</comment>
<dbReference type="FunFam" id="1.25.40.120:FF:000035">
    <property type="entry name" value="Geranylgeranyl transferase type-2 subunit alpha"/>
    <property type="match status" value="1"/>
</dbReference>
<keyword evidence="4 10" id="KW-0637">Prenyltransferase</keyword>
<evidence type="ECO:0000313" key="13">
    <source>
        <dbReference type="Proteomes" id="UP000494040"/>
    </source>
</evidence>
<evidence type="ECO:0000256" key="3">
    <source>
        <dbReference type="ARBA" id="ARBA00014772"/>
    </source>
</evidence>
<evidence type="ECO:0000256" key="11">
    <source>
        <dbReference type="SAM" id="MobiDB-lite"/>
    </source>
</evidence>
<evidence type="ECO:0000256" key="5">
    <source>
        <dbReference type="ARBA" id="ARBA00022614"/>
    </source>
</evidence>
<name>A0A8I6RNF6_CIMLE</name>
<evidence type="ECO:0000256" key="7">
    <source>
        <dbReference type="ARBA" id="ARBA00022737"/>
    </source>
</evidence>
<dbReference type="InterPro" id="IPR032675">
    <property type="entry name" value="LRR_dom_sf"/>
</dbReference>
<dbReference type="GO" id="GO:0097354">
    <property type="term" value="P:prenylation"/>
    <property type="evidence" value="ECO:0007669"/>
    <property type="project" value="UniProtKB-UniRule"/>
</dbReference>
<evidence type="ECO:0000256" key="2">
    <source>
        <dbReference type="ARBA" id="ARBA00012656"/>
    </source>
</evidence>
<reference evidence="12" key="1">
    <citation type="submission" date="2022-01" db="UniProtKB">
        <authorList>
            <consortium name="EnsemblMetazoa"/>
        </authorList>
    </citation>
    <scope>IDENTIFICATION</scope>
</reference>
<keyword evidence="7" id="KW-0677">Repeat</keyword>
<evidence type="ECO:0000256" key="9">
    <source>
        <dbReference type="ARBA" id="ARBA00047658"/>
    </source>
</evidence>
<accession>A0A8I6RNF6</accession>
<dbReference type="PROSITE" id="PS51450">
    <property type="entry name" value="LRR"/>
    <property type="match status" value="1"/>
</dbReference>
<dbReference type="InterPro" id="IPR025875">
    <property type="entry name" value="Leu-rich_rpt_4"/>
</dbReference>
<dbReference type="GO" id="GO:0004663">
    <property type="term" value="F:Rab geranylgeranyltransferase activity"/>
    <property type="evidence" value="ECO:0007669"/>
    <property type="project" value="UniProtKB-UniRule"/>
</dbReference>
<dbReference type="Gene3D" id="1.25.40.120">
    <property type="entry name" value="Protein prenylyltransferase"/>
    <property type="match status" value="1"/>
</dbReference>
<keyword evidence="5" id="KW-0433">Leucine-rich repeat</keyword>
<proteinExistence type="inferred from homology"/>
<dbReference type="Gene3D" id="2.60.40.1130">
    <property type="entry name" value="Rab geranylgeranyltransferase alpha-subunit, insert domain"/>
    <property type="match status" value="1"/>
</dbReference>
<dbReference type="KEGG" id="clec:106665884"/>
<protein>
    <recommendedName>
        <fullName evidence="3 10">Geranylgeranyl transferase type-2 subunit alpha</fullName>
        <ecNumber evidence="2 10">2.5.1.60</ecNumber>
    </recommendedName>
    <alternativeName>
        <fullName evidence="8 10">Geranylgeranyl transferase type II subunit alpha</fullName>
    </alternativeName>
</protein>
<dbReference type="Gene3D" id="3.80.10.10">
    <property type="entry name" value="Ribonuclease Inhibitor"/>
    <property type="match status" value="1"/>
</dbReference>
<sequence length="542" mass="63558">MHGMAKIKASEAEKEKKRKEKEDKARQYMESMKKILEKREKSEMDDEALTLMSDILVEHPDVYTLWNFRKEILLTYKDNKSEEELTPLVTSEMRLTEICLRANPKSYNAWYHRLWLLNHLPKADLETELMICNKYLKLDSRNFHCWDYRREVVSKLAIPESEELTYTLAKIEENFSNYSSWHYRSKLLPLVYKDPTGIRPIKEEIHVQELELVQNAAFTDPTDSSAWFYLRWLLGRLEPKLTVVSCYIKNKNIYLALSKCLTSDDNYAIEVEGQSLKEFFLDKTARLWMGVLPSNLPSELKIVFIINETKEEIILNKENNFAYFVKPQFEAYVGKKLLSVLNEQLDSCNQLLELEPESKWTLLTSVVLMEAIDKAKYNDVILNRIELLSKVDSLRRNYYFDTRSKFLIEMKLENWEPNENIDLSKLNLSALYHSQYLSYAVNVDLSGNNLEEKSLPLLSCLVNCEVLSLRGNRLKSLKGFPYLKSLKKLDLSNNKFDEESKLFPYLSKLEMLKELNICNNTFVNEAKDIDFKIAGVSVIYKT</sequence>
<evidence type="ECO:0000313" key="12">
    <source>
        <dbReference type="EnsemblMetazoa" id="XP_014248175.1"/>
    </source>
</evidence>
<evidence type="ECO:0000256" key="1">
    <source>
        <dbReference type="ARBA" id="ARBA00006734"/>
    </source>
</evidence>
<dbReference type="PANTHER" id="PTHR11129:SF2">
    <property type="entry name" value="GERANYLGERANYL TRANSFERASE TYPE-2 SUBUNIT ALPHA"/>
    <property type="match status" value="1"/>
</dbReference>
<dbReference type="InterPro" id="IPR001611">
    <property type="entry name" value="Leu-rich_rpt"/>
</dbReference>
<dbReference type="Pfam" id="PF12799">
    <property type="entry name" value="LRR_4"/>
    <property type="match status" value="1"/>
</dbReference>
<dbReference type="OMA" id="CAWHHRC"/>
<dbReference type="InterPro" id="IPR002088">
    <property type="entry name" value="Prenyl_trans_a"/>
</dbReference>
<dbReference type="EC" id="2.5.1.60" evidence="2 10"/>
<evidence type="ECO:0000256" key="10">
    <source>
        <dbReference type="RuleBase" id="RU367120"/>
    </source>
</evidence>
<evidence type="ECO:0000256" key="6">
    <source>
        <dbReference type="ARBA" id="ARBA00022679"/>
    </source>
</evidence>
<feature type="compositionally biased region" description="Basic and acidic residues" evidence="11">
    <location>
        <begin position="8"/>
        <end position="27"/>
    </location>
</feature>
<dbReference type="PANTHER" id="PTHR11129">
    <property type="entry name" value="PROTEIN FARNESYLTRANSFERASE ALPHA SUBUNIT/RAB GERANYLGERANYL TRANSFERASE ALPHA SUBUNIT"/>
    <property type="match status" value="1"/>
</dbReference>
<dbReference type="RefSeq" id="XP_014248175.1">
    <property type="nucleotide sequence ID" value="XM_014392689.2"/>
</dbReference>
<dbReference type="EnsemblMetazoa" id="XM_014392689.2">
    <property type="protein sequence ID" value="XP_014248175.1"/>
    <property type="gene ID" value="LOC106665884"/>
</dbReference>